<dbReference type="Pfam" id="PF02643">
    <property type="entry name" value="DUF192"/>
    <property type="match status" value="1"/>
</dbReference>
<dbReference type="Gene3D" id="2.60.120.1140">
    <property type="entry name" value="Protein of unknown function DUF192"/>
    <property type="match status" value="1"/>
</dbReference>
<evidence type="ECO:0000313" key="1">
    <source>
        <dbReference type="EMBL" id="NER18583.1"/>
    </source>
</evidence>
<dbReference type="InterPro" id="IPR038695">
    <property type="entry name" value="Saro_0823-like_sf"/>
</dbReference>
<protein>
    <submittedName>
        <fullName evidence="1">DUF192 domain-containing protein</fullName>
    </submittedName>
</protein>
<comment type="caution">
    <text evidence="1">The sequence shown here is derived from an EMBL/GenBank/DDBJ whole genome shotgun (WGS) entry which is preliminary data.</text>
</comment>
<reference evidence="1 2" key="1">
    <citation type="submission" date="2020-01" db="EMBL/GenBank/DDBJ databases">
        <title>Spongiivirga citrea KCTC 32990T.</title>
        <authorList>
            <person name="Wang G."/>
        </authorList>
    </citation>
    <scope>NUCLEOTIDE SEQUENCE [LARGE SCALE GENOMIC DNA]</scope>
    <source>
        <strain evidence="1 2">KCTC 32990</strain>
    </source>
</reference>
<name>A0A6M0CNQ5_9FLAO</name>
<dbReference type="AlphaFoldDB" id="A0A6M0CNQ5"/>
<dbReference type="PANTHER" id="PTHR37953:SF1">
    <property type="entry name" value="UPF0127 PROTEIN MJ1496"/>
    <property type="match status" value="1"/>
</dbReference>
<dbReference type="InterPro" id="IPR003795">
    <property type="entry name" value="DUF192"/>
</dbReference>
<dbReference type="PANTHER" id="PTHR37953">
    <property type="entry name" value="UPF0127 PROTEIN MJ1496"/>
    <property type="match status" value="1"/>
</dbReference>
<dbReference type="EMBL" id="JAABOQ010000006">
    <property type="protein sequence ID" value="NER18583.1"/>
    <property type="molecule type" value="Genomic_DNA"/>
</dbReference>
<keyword evidence="2" id="KW-1185">Reference proteome</keyword>
<sequence length="161" mass="18480">MKKFLACIILVSGFLLITCGDKKSDKKVIKQEVSFTKEGTLSLFKKDSLLVKLDIEIADNEYETQTGLMYRKSMQDDRGMLFIFPNSQQRYFYMKNTEFSIDIIYLDEDNKIVSIQKNAEPFNENSLPSEGPAKYVLEVNAGLSDKWGLEAGNFMVFEKLN</sequence>
<organism evidence="1 2">
    <name type="scientific">Spongiivirga citrea</name>
    <dbReference type="NCBI Taxonomy" id="1481457"/>
    <lineage>
        <taxon>Bacteria</taxon>
        <taxon>Pseudomonadati</taxon>
        <taxon>Bacteroidota</taxon>
        <taxon>Flavobacteriia</taxon>
        <taxon>Flavobacteriales</taxon>
        <taxon>Flavobacteriaceae</taxon>
        <taxon>Spongiivirga</taxon>
    </lineage>
</organism>
<evidence type="ECO:0000313" key="2">
    <source>
        <dbReference type="Proteomes" id="UP000474296"/>
    </source>
</evidence>
<gene>
    <name evidence="1" type="ORF">GWK10_15290</name>
</gene>
<dbReference type="RefSeq" id="WP_164033264.1">
    <property type="nucleotide sequence ID" value="NZ_JAABOQ010000006.1"/>
</dbReference>
<proteinExistence type="predicted"/>
<dbReference type="Proteomes" id="UP000474296">
    <property type="component" value="Unassembled WGS sequence"/>
</dbReference>
<accession>A0A6M0CNQ5</accession>